<evidence type="ECO:0000256" key="1">
    <source>
        <dbReference type="SAM" id="Phobius"/>
    </source>
</evidence>
<proteinExistence type="predicted"/>
<dbReference type="InterPro" id="IPR011044">
    <property type="entry name" value="Quino_amine_DH_bsu"/>
</dbReference>
<evidence type="ECO:0000313" key="3">
    <source>
        <dbReference type="Proteomes" id="UP000316095"/>
    </source>
</evidence>
<feature type="transmembrane region" description="Helical" evidence="1">
    <location>
        <begin position="22"/>
        <end position="40"/>
    </location>
</feature>
<reference evidence="2 3" key="1">
    <citation type="submission" date="2019-02" db="EMBL/GenBank/DDBJ databases">
        <title>Deep-cultivation of Planctomycetes and their phenomic and genomic characterization uncovers novel biology.</title>
        <authorList>
            <person name="Wiegand S."/>
            <person name="Jogler M."/>
            <person name="Boedeker C."/>
            <person name="Pinto D."/>
            <person name="Vollmers J."/>
            <person name="Rivas-Marin E."/>
            <person name="Kohn T."/>
            <person name="Peeters S.H."/>
            <person name="Heuer A."/>
            <person name="Rast P."/>
            <person name="Oberbeckmann S."/>
            <person name="Bunk B."/>
            <person name="Jeske O."/>
            <person name="Meyerdierks A."/>
            <person name="Storesund J.E."/>
            <person name="Kallscheuer N."/>
            <person name="Luecker S."/>
            <person name="Lage O.M."/>
            <person name="Pohl T."/>
            <person name="Merkel B.J."/>
            <person name="Hornburger P."/>
            <person name="Mueller R.-W."/>
            <person name="Bruemmer F."/>
            <person name="Labrenz M."/>
            <person name="Spormann A.M."/>
            <person name="Op Den Camp H."/>
            <person name="Overmann J."/>
            <person name="Amann R."/>
            <person name="Jetten M.S.M."/>
            <person name="Mascher T."/>
            <person name="Medema M.H."/>
            <person name="Devos D.P."/>
            <person name="Kaster A.-K."/>
            <person name="Ovreas L."/>
            <person name="Rohde M."/>
            <person name="Galperin M.Y."/>
            <person name="Jogler C."/>
        </authorList>
    </citation>
    <scope>NUCLEOTIDE SEQUENCE [LARGE SCALE GENOMIC DNA]</scope>
    <source>
        <strain evidence="2 3">Pan54</strain>
    </source>
</reference>
<keyword evidence="1" id="KW-0812">Transmembrane</keyword>
<dbReference type="OrthoDB" id="251024at2"/>
<dbReference type="AlphaFoldDB" id="A0A5C5XEC6"/>
<evidence type="ECO:0008006" key="4">
    <source>
        <dbReference type="Google" id="ProtNLM"/>
    </source>
</evidence>
<keyword evidence="1" id="KW-0472">Membrane</keyword>
<dbReference type="Gene3D" id="2.130.10.10">
    <property type="entry name" value="YVTN repeat-like/Quinoprotein amine dehydrogenase"/>
    <property type="match status" value="1"/>
</dbReference>
<dbReference type="RefSeq" id="WP_146502844.1">
    <property type="nucleotide sequence ID" value="NZ_SJPG01000001.1"/>
</dbReference>
<protein>
    <recommendedName>
        <fullName evidence="4">WD domain, G-beta repeat</fullName>
    </recommendedName>
</protein>
<gene>
    <name evidence="2" type="ORF">Pan54_14880</name>
</gene>
<keyword evidence="1" id="KW-1133">Transmembrane helix</keyword>
<dbReference type="InterPro" id="IPR015943">
    <property type="entry name" value="WD40/YVTN_repeat-like_dom_sf"/>
</dbReference>
<dbReference type="Proteomes" id="UP000316095">
    <property type="component" value="Unassembled WGS sequence"/>
</dbReference>
<comment type="caution">
    <text evidence="2">The sequence shown here is derived from an EMBL/GenBank/DDBJ whole genome shotgun (WGS) entry which is preliminary data.</text>
</comment>
<keyword evidence="3" id="KW-1185">Reference proteome</keyword>
<dbReference type="EMBL" id="SJPG01000001">
    <property type="protein sequence ID" value="TWT60761.1"/>
    <property type="molecule type" value="Genomic_DNA"/>
</dbReference>
<dbReference type="SUPFAM" id="SSF50969">
    <property type="entry name" value="YVTN repeat-like/Quinoprotein amine dehydrogenase"/>
    <property type="match status" value="1"/>
</dbReference>
<name>A0A5C5XEC6_9PLAN</name>
<sequence length="425" mass="46469">MFIDVDESDGEEKREFMITNTLNLRVVALLVAPIIAWFAILDMPVVEAQEAKISEQQKDLDLSGAENLTYSRNREFVVGLTRLYGDSGPGSLIKIWSVAEQRLLHQFRVPGSAHAVAFSPDGSMVVSADGVGNLAWKSTIRAWDLPDGAERKLGSCIGAVGEFCFSLDGSRLAALANFSYLEAVAIQKATGASSVSQIHVWQVADEGKTLSINITDPRGRGVELWPPVKDAEVRSRIDATIQKIVPTKLRFSSDGKRLICETVAGLQTIYDSQTGKLLGPTKTCSVGMFMAMLVIALHEVPADVTEFSVDLRQSGSLMLIGRRRDGWWQASRRGKVLKDVFKVDGLSYVAIEGGVNKKMDIPAMLGLDQNLKLVELDSIKHPLGVIKISRETASLGFRLEDQKDGVATGTTLQRGEVRWAPKVKE</sequence>
<evidence type="ECO:0000313" key="2">
    <source>
        <dbReference type="EMBL" id="TWT60761.1"/>
    </source>
</evidence>
<organism evidence="2 3">
    <name type="scientific">Rubinisphaera italica</name>
    <dbReference type="NCBI Taxonomy" id="2527969"/>
    <lineage>
        <taxon>Bacteria</taxon>
        <taxon>Pseudomonadati</taxon>
        <taxon>Planctomycetota</taxon>
        <taxon>Planctomycetia</taxon>
        <taxon>Planctomycetales</taxon>
        <taxon>Planctomycetaceae</taxon>
        <taxon>Rubinisphaera</taxon>
    </lineage>
</organism>
<accession>A0A5C5XEC6</accession>